<name>A0A7J9CLC8_GOSGO</name>
<proteinExistence type="predicted"/>
<evidence type="ECO:0000313" key="1">
    <source>
        <dbReference type="EMBL" id="MBA0749297.1"/>
    </source>
</evidence>
<dbReference type="EMBL" id="JABEZY010000011">
    <property type="protein sequence ID" value="MBA0749297.1"/>
    <property type="molecule type" value="Genomic_DNA"/>
</dbReference>
<comment type="caution">
    <text evidence="1">The sequence shown here is derived from an EMBL/GenBank/DDBJ whole genome shotgun (WGS) entry which is preliminary data.</text>
</comment>
<gene>
    <name evidence="1" type="ORF">Gogos_003244</name>
</gene>
<accession>A0A7J9CLC8</accession>
<protein>
    <submittedName>
        <fullName evidence="1">Uncharacterized protein</fullName>
    </submittedName>
</protein>
<feature type="non-terminal residue" evidence="1">
    <location>
        <position position="32"/>
    </location>
</feature>
<reference evidence="1 2" key="1">
    <citation type="journal article" date="2019" name="Genome Biol. Evol.">
        <title>Insights into the evolution of the New World diploid cottons (Gossypium, subgenus Houzingenia) based on genome sequencing.</title>
        <authorList>
            <person name="Grover C.E."/>
            <person name="Arick M.A. 2nd"/>
            <person name="Thrash A."/>
            <person name="Conover J.L."/>
            <person name="Sanders W.S."/>
            <person name="Peterson D.G."/>
            <person name="Frelichowski J.E."/>
            <person name="Scheffler J.A."/>
            <person name="Scheffler B.E."/>
            <person name="Wendel J.F."/>
        </authorList>
    </citation>
    <scope>NUCLEOTIDE SEQUENCE [LARGE SCALE GENOMIC DNA]</scope>
    <source>
        <strain evidence="1">5</strain>
        <tissue evidence="1">Leaf</tissue>
    </source>
</reference>
<evidence type="ECO:0000313" key="2">
    <source>
        <dbReference type="Proteomes" id="UP000593579"/>
    </source>
</evidence>
<keyword evidence="2" id="KW-1185">Reference proteome</keyword>
<dbReference type="Proteomes" id="UP000593579">
    <property type="component" value="Unassembled WGS sequence"/>
</dbReference>
<dbReference type="AlphaFoldDB" id="A0A7J9CLC8"/>
<organism evidence="1 2">
    <name type="scientific">Gossypium gossypioides</name>
    <name type="common">Mexican cotton</name>
    <name type="synonym">Selera gossypioides</name>
    <dbReference type="NCBI Taxonomy" id="34282"/>
    <lineage>
        <taxon>Eukaryota</taxon>
        <taxon>Viridiplantae</taxon>
        <taxon>Streptophyta</taxon>
        <taxon>Embryophyta</taxon>
        <taxon>Tracheophyta</taxon>
        <taxon>Spermatophyta</taxon>
        <taxon>Magnoliopsida</taxon>
        <taxon>eudicotyledons</taxon>
        <taxon>Gunneridae</taxon>
        <taxon>Pentapetalae</taxon>
        <taxon>rosids</taxon>
        <taxon>malvids</taxon>
        <taxon>Malvales</taxon>
        <taxon>Malvaceae</taxon>
        <taxon>Malvoideae</taxon>
        <taxon>Gossypium</taxon>
    </lineage>
</organism>
<sequence>MSILEAVGDLVGKVAKLDLNMDSKTRGVDSRS</sequence>